<keyword evidence="4" id="KW-1003">Cell membrane</keyword>
<proteinExistence type="inferred from homology"/>
<feature type="transmembrane region" description="Helical" evidence="8">
    <location>
        <begin position="376"/>
        <end position="400"/>
    </location>
</feature>
<evidence type="ECO:0000256" key="2">
    <source>
        <dbReference type="ARBA" id="ARBA00005236"/>
    </source>
</evidence>
<evidence type="ECO:0000313" key="12">
    <source>
        <dbReference type="Proteomes" id="UP000787472"/>
    </source>
</evidence>
<dbReference type="AlphaFoldDB" id="A0A9E5MPM1"/>
<protein>
    <submittedName>
        <fullName evidence="11">Lipoprotein-releasing ABC transporter permease subunit</fullName>
    </submittedName>
</protein>
<evidence type="ECO:0000256" key="8">
    <source>
        <dbReference type="SAM" id="Phobius"/>
    </source>
</evidence>
<dbReference type="GO" id="GO:0044874">
    <property type="term" value="P:lipoprotein localization to outer membrane"/>
    <property type="evidence" value="ECO:0007669"/>
    <property type="project" value="TreeGrafter"/>
</dbReference>
<dbReference type="Proteomes" id="UP000787472">
    <property type="component" value="Unassembled WGS sequence"/>
</dbReference>
<evidence type="ECO:0000256" key="3">
    <source>
        <dbReference type="ARBA" id="ARBA00022448"/>
    </source>
</evidence>
<comment type="caution">
    <text evidence="11">The sequence shown here is derived from an EMBL/GenBank/DDBJ whole genome shotgun (WGS) entry which is preliminary data.</text>
</comment>
<dbReference type="Pfam" id="PF02687">
    <property type="entry name" value="FtsX"/>
    <property type="match status" value="1"/>
</dbReference>
<keyword evidence="7 8" id="KW-0472">Membrane</keyword>
<keyword evidence="5 8" id="KW-0812">Transmembrane</keyword>
<evidence type="ECO:0000259" key="9">
    <source>
        <dbReference type="Pfam" id="PF02687"/>
    </source>
</evidence>
<evidence type="ECO:0000256" key="6">
    <source>
        <dbReference type="ARBA" id="ARBA00022989"/>
    </source>
</evidence>
<dbReference type="GO" id="GO:0098797">
    <property type="term" value="C:plasma membrane protein complex"/>
    <property type="evidence" value="ECO:0007669"/>
    <property type="project" value="TreeGrafter"/>
</dbReference>
<feature type="transmembrane region" description="Helical" evidence="8">
    <location>
        <begin position="274"/>
        <end position="298"/>
    </location>
</feature>
<evidence type="ECO:0000259" key="10">
    <source>
        <dbReference type="Pfam" id="PF12704"/>
    </source>
</evidence>
<dbReference type="InterPro" id="IPR051447">
    <property type="entry name" value="Lipoprotein-release_system"/>
</dbReference>
<evidence type="ECO:0000313" key="11">
    <source>
        <dbReference type="EMBL" id="NHO68039.1"/>
    </source>
</evidence>
<dbReference type="EMBL" id="JAAONZ010000023">
    <property type="protein sequence ID" value="NHO68039.1"/>
    <property type="molecule type" value="Genomic_DNA"/>
</dbReference>
<dbReference type="InterPro" id="IPR011925">
    <property type="entry name" value="LolCE_TM"/>
</dbReference>
<feature type="domain" description="MacB-like periplasmic core" evidence="10">
    <location>
        <begin position="28"/>
        <end position="240"/>
    </location>
</feature>
<dbReference type="Pfam" id="PF12704">
    <property type="entry name" value="MacB_PCD"/>
    <property type="match status" value="1"/>
</dbReference>
<feature type="domain" description="ABC3 transporter permease C-terminal" evidence="9">
    <location>
        <begin position="277"/>
        <end position="410"/>
    </location>
</feature>
<dbReference type="PANTHER" id="PTHR30489">
    <property type="entry name" value="LIPOPROTEIN-RELEASING SYSTEM TRANSMEMBRANE PROTEIN LOLE"/>
    <property type="match status" value="1"/>
</dbReference>
<dbReference type="PANTHER" id="PTHR30489:SF0">
    <property type="entry name" value="LIPOPROTEIN-RELEASING SYSTEM TRANSMEMBRANE PROTEIN LOLE"/>
    <property type="match status" value="1"/>
</dbReference>
<organism evidence="11 12">
    <name type="scientific">Pseudomaricurvus hydrocarbonicus</name>
    <dbReference type="NCBI Taxonomy" id="1470433"/>
    <lineage>
        <taxon>Bacteria</taxon>
        <taxon>Pseudomonadati</taxon>
        <taxon>Pseudomonadota</taxon>
        <taxon>Gammaproteobacteria</taxon>
        <taxon>Cellvibrionales</taxon>
        <taxon>Cellvibrionaceae</taxon>
        <taxon>Pseudomaricurvus</taxon>
    </lineage>
</organism>
<comment type="subcellular location">
    <subcellularLocation>
        <location evidence="1">Cell membrane</location>
        <topology evidence="1">Multi-pass membrane protein</topology>
    </subcellularLocation>
</comment>
<sequence>MKLPLPVFIGLRYTRSKRRNQFISFVSGFSLLGMTLGTIALIVVMSVMNGFDREIKQRLLQVIPHMELMGDEGVENWPGLQSTVEQQSGIVAAAPYVNGDAMVSFERGMQGIQLRGLLPKDVSRLSGLADHMILGSMDDLREGEYGIVLGRLLARYLGVTPGDKVSVTLPQLSVTPMGIYPRIKRFTVVGVFEVGAQVDQRLVITHLSDAQKLFRLGSRVSGIEARTRDMYGVDGLAQQLWQALSDEQKAHLTLRKWTETQGSLFSAVKMEKTVVSVLLMIIIAVAAFNIISSLVLMVADKRFDIAVLRTLGLTRKQVMGVFMVQGAAIGWFGVLIGCVAGSLIAINVGTIVSFFESLIGVRVFDPSVYFISHMPSVLLASDVAIVVAVGLVMSLVSTLYPAYRASQVEPAEALRYE</sequence>
<evidence type="ECO:0000256" key="5">
    <source>
        <dbReference type="ARBA" id="ARBA00022692"/>
    </source>
</evidence>
<evidence type="ECO:0000256" key="1">
    <source>
        <dbReference type="ARBA" id="ARBA00004651"/>
    </source>
</evidence>
<dbReference type="NCBIfam" id="TIGR02212">
    <property type="entry name" value="lolCE"/>
    <property type="match status" value="1"/>
</dbReference>
<evidence type="ECO:0000256" key="7">
    <source>
        <dbReference type="ARBA" id="ARBA00023136"/>
    </source>
</evidence>
<comment type="similarity">
    <text evidence="2">Belongs to the ABC-4 integral membrane protein family. LolC/E subfamily.</text>
</comment>
<keyword evidence="11" id="KW-0449">Lipoprotein</keyword>
<gene>
    <name evidence="11" type="ORF">G8770_21030</name>
</gene>
<dbReference type="RefSeq" id="WP_167191657.1">
    <property type="nucleotide sequence ID" value="NZ_JAAONZ010000023.1"/>
</dbReference>
<reference evidence="11" key="1">
    <citation type="submission" date="2020-03" db="EMBL/GenBank/DDBJ databases">
        <authorList>
            <person name="Guo F."/>
        </authorList>
    </citation>
    <scope>NUCLEOTIDE SEQUENCE</scope>
    <source>
        <strain evidence="11">JCM 30134</strain>
    </source>
</reference>
<dbReference type="InterPro" id="IPR025857">
    <property type="entry name" value="MacB_PCD"/>
</dbReference>
<keyword evidence="12" id="KW-1185">Reference proteome</keyword>
<feature type="transmembrane region" description="Helical" evidence="8">
    <location>
        <begin position="22"/>
        <end position="48"/>
    </location>
</feature>
<keyword evidence="3" id="KW-0813">Transport</keyword>
<evidence type="ECO:0000256" key="4">
    <source>
        <dbReference type="ARBA" id="ARBA00022475"/>
    </source>
</evidence>
<dbReference type="GO" id="GO:0042953">
    <property type="term" value="P:lipoprotein transport"/>
    <property type="evidence" value="ECO:0007669"/>
    <property type="project" value="InterPro"/>
</dbReference>
<accession>A0A9E5MPM1</accession>
<name>A0A9E5MPM1_9GAMM</name>
<keyword evidence="6 8" id="KW-1133">Transmembrane helix</keyword>
<dbReference type="InterPro" id="IPR003838">
    <property type="entry name" value="ABC3_permease_C"/>
</dbReference>